<dbReference type="Proteomes" id="UP001620645">
    <property type="component" value="Unassembled WGS sequence"/>
</dbReference>
<dbReference type="GO" id="GO:0003887">
    <property type="term" value="F:DNA-directed DNA polymerase activity"/>
    <property type="evidence" value="ECO:0007669"/>
    <property type="project" value="UniProtKB-KW"/>
</dbReference>
<evidence type="ECO:0000256" key="1">
    <source>
        <dbReference type="ARBA" id="ARBA00000443"/>
    </source>
</evidence>
<evidence type="ECO:0000256" key="14">
    <source>
        <dbReference type="SAM" id="MobiDB-lite"/>
    </source>
</evidence>
<organism evidence="19 20">
    <name type="scientific">Heterodera schachtii</name>
    <name type="common">Sugarbeet cyst nematode worm</name>
    <name type="synonym">Tylenchus schachtii</name>
    <dbReference type="NCBI Taxonomy" id="97005"/>
    <lineage>
        <taxon>Eukaryota</taxon>
        <taxon>Metazoa</taxon>
        <taxon>Ecdysozoa</taxon>
        <taxon>Nematoda</taxon>
        <taxon>Chromadorea</taxon>
        <taxon>Rhabditida</taxon>
        <taxon>Tylenchina</taxon>
        <taxon>Tylenchomorpha</taxon>
        <taxon>Tylenchoidea</taxon>
        <taxon>Heteroderidae</taxon>
        <taxon>Heteroderinae</taxon>
        <taxon>Heterodera</taxon>
    </lineage>
</organism>
<evidence type="ECO:0000259" key="16">
    <source>
        <dbReference type="Pfam" id="PF02879"/>
    </source>
</evidence>
<gene>
    <name evidence="19" type="ORF">niasHS_017317</name>
</gene>
<keyword evidence="4" id="KW-0597">Phosphoprotein</keyword>
<dbReference type="GO" id="GO:0042575">
    <property type="term" value="C:DNA polymerase complex"/>
    <property type="evidence" value="ECO:0007669"/>
    <property type="project" value="UniProtKB-ARBA"/>
</dbReference>
<dbReference type="InterPro" id="IPR005841">
    <property type="entry name" value="Alpha-D-phosphohexomutase_SF"/>
</dbReference>
<dbReference type="InterPro" id="IPR004868">
    <property type="entry name" value="DNA-dir_DNA_pol_B_mt/vir"/>
</dbReference>
<feature type="domain" description="DNA-directed DNA polymerase family B mitochondria/virus" evidence="17">
    <location>
        <begin position="2344"/>
        <end position="2519"/>
    </location>
</feature>
<dbReference type="InterPro" id="IPR043502">
    <property type="entry name" value="DNA/RNA_pol_sf"/>
</dbReference>
<keyword evidence="9" id="KW-0460">Magnesium</keyword>
<dbReference type="FunFam" id="3.40.120.10:FF:000004">
    <property type="entry name" value="Phosphoglucomutase 5"/>
    <property type="match status" value="1"/>
</dbReference>
<keyword evidence="12" id="KW-0413">Isomerase</keyword>
<dbReference type="Pfam" id="PF02878">
    <property type="entry name" value="PGM_PMM_I"/>
    <property type="match status" value="1"/>
</dbReference>
<dbReference type="SUPFAM" id="SSF53098">
    <property type="entry name" value="Ribonuclease H-like"/>
    <property type="match status" value="2"/>
</dbReference>
<keyword evidence="20" id="KW-1185">Reference proteome</keyword>
<dbReference type="Gene3D" id="3.90.1600.10">
    <property type="entry name" value="Palm domain of DNA polymerase"/>
    <property type="match status" value="1"/>
</dbReference>
<evidence type="ECO:0000259" key="18">
    <source>
        <dbReference type="Pfam" id="PF15870"/>
    </source>
</evidence>
<keyword evidence="8" id="KW-0479">Metal-binding</keyword>
<accession>A0ABD2HQN0</accession>
<evidence type="ECO:0000256" key="8">
    <source>
        <dbReference type="ARBA" id="ARBA00022723"/>
    </source>
</evidence>
<dbReference type="Gene3D" id="3.40.120.10">
    <property type="entry name" value="Alpha-D-Glucose-1,6-Bisphosphate, subunit A, domain 3"/>
    <property type="match status" value="3"/>
</dbReference>
<evidence type="ECO:0000256" key="10">
    <source>
        <dbReference type="ARBA" id="ARBA00022932"/>
    </source>
</evidence>
<evidence type="ECO:0000256" key="7">
    <source>
        <dbReference type="ARBA" id="ARBA00022705"/>
    </source>
</evidence>
<comment type="catalytic activity">
    <reaction evidence="13">
        <text>DNA(n) + a 2'-deoxyribonucleoside 5'-triphosphate = DNA(n+1) + diphosphate</text>
        <dbReference type="Rhea" id="RHEA:22508"/>
        <dbReference type="Rhea" id="RHEA-COMP:17339"/>
        <dbReference type="Rhea" id="RHEA-COMP:17340"/>
        <dbReference type="ChEBI" id="CHEBI:33019"/>
        <dbReference type="ChEBI" id="CHEBI:61560"/>
        <dbReference type="ChEBI" id="CHEBI:173112"/>
        <dbReference type="EC" id="2.7.7.7"/>
    </reaction>
</comment>
<dbReference type="InterPro" id="IPR036397">
    <property type="entry name" value="RNaseH_sf"/>
</dbReference>
<evidence type="ECO:0000256" key="2">
    <source>
        <dbReference type="ARBA" id="ARBA00005755"/>
    </source>
</evidence>
<sequence length="2856" mass="318334">MSAALTHLGEEEKESLAQIGLKAIAEGRVAAVVLAGGQASRLGSAQPKGVLGLGTGIGQGDVDSLLFIQAAQIVRLQRMAAEQFPAEAAKSGGRITWLVMTSNTTNGAVHEHLNAVLAETGLSPDQVLIFPQKEIPAFDFDGNALMKSSTELVTAPDGNGGFYDVVRPLLPELEKRGVQHLYIYCVDNILCRVADPAMIGCAIDRQADCALKVIEKRDPAELVGHVCLENGLVHVLEYSEIPRELAERRCPTDPSKLFLNAGSIANHVVTLDFLRAACDKADDVLPYHAARKRVPFWDTEKQTMVQPTGPNAVKLERFIFDPFVLSKPLSPPAAAEAKEHFWHLTNVPEFQQPNYIENFVQCVLDGGLGEAKRGAVLVVGGDGSFLCPQAVNLVIKIAAANGVSKLIIGRDGFLSTPAVSHLIRKGDNRRKINGGIILTASHNRGGTKNDFGIKFNCENGGPAPDSVTERIYQLSTNIAEFRICLNLDIDFGQIGTTMATIEGVGQFVVQVIDSVQDYADYLEKIFDFPKIRSLLTGGMANGRPFRLLVDSMHGVTGPYVSTIFVDRLGAPAQSCLRTVLKPDFGGDHPDPNLTYAKGLVDQMALGEHDIGAAFDVDGDLYMIFGRNAFVKSSDSLAVIAANLDCIPYFKNKTTIGDARSMPTACAVDRAVKVRGRPYLDRAAKLRGRQLPLCGEESFGTGLDRIRETDVLWALLAWLQVLAHKNGTKSVEQLVDEHRCAKSCGVSLMVNEEEQVTFPQRKINRDGYIKAQFFLSSPSSESPSPSPKRKKDKTYKPPSGGRRCKKLADEVVDDSLDQMGLMEQMEVERAGSGLEDGSVGPEGWEAQMAAVLEEDSIIVQQMGSKNDSDLVNFVMENFTAALEEQQNDNAQHEEKSVLDRCNGIMGYLAAIPMLINRLRDAAVFLFYSVSHTSVLLGRHAKTVTCGLHRAERSTLTAQHTNFTEADFYIALQEVNLLTDQQMWDNGYPRWAETSAAAADEAMDDEQGQGLDTDDPPRDGKRRVEIRQSELDAGKSRIPFVDDSVLSRVCDRCGKEYRLTNEGDYAAGASSDQCIFHWGRAWKKRVFGTVESRYNCCDQPLTVQGCDVAPHHITQTQRLSTLRCYAETPRPFGVGDPRSKKVYALDCEMVYTVWGPEVARFSVVDITGDLILDLIIRPEHRIVDCNTKFSGLKPEQVMAGECDLNEVAQLVQPILVNASHQQMAEPFCADGTNNLQFLNGCVSALGQPLPPLCLIVVSIDHRPAQPTPAGPLAVTNCVLRTGDGHRVEASGWQAHAGALAALCVGTAYWFTNCVTRAKYQRLDCWYRIGVGGPNALVVPHVAPESPANIPPMVPVQVGAGRDAVRVPTNVTNAVDERADADLDNNNNDNVGLESRPSPCASRTAGARPTQRRAAEPAGRPIGECFVIERSTSMRNVPRNTRGEICELRFLPLEEAQRPDLLMEAIVQQLLDRVLAGHPRPSMVGLQLHPPGFDRPYVIGLRPPEQNNAAALAAAIERLNEQSAAGIDLLAGTTVTKVLAVWPLDSIRADPQRGGACDRDVEHHVSNTVQSLVRIHNPNDRLCLARAVLLGMHDRETRMAGGGGKAAFNLFASRQDQHGPAAAQMLTRAGIAANRDMYTLDDVQRLQQWLNNQHGVGQIRLAVFEKEQEYRIVFKGDGFAARFNLCLVLERGHFNYIGRVEQLFDVPNYCIDCERRADARYHAFGCKVVCRLCLRYGPGYPCQTEQLPNGGSSARKCAECLFIFPNGGCYDYHLSNHAPAPMDGRGQRQRRPICQWRRVCRACGRIAYVATHQCPHDQPADDGICRRCNGPHTVDEPCYIQPIDDGSVRQRASIAVDNDDSDDDDDDEELPLRLCFFDAETSQDTPLQLNNRTVQKHVPLLIVAEVICERCLQAGISVNDGLGRRAPGCVCMTGMVRGQLFRQWSSPPFANAPGDNSASPVGAPAFNQRRFFFHSFDNDGNDPVDQFLDFLLQHGPKKAHTVCIAHNGGKYDFHLVLEALHRRNRPPKHLCTTGLKIYSMRLSGRNQRRITFKDSINYFFCALDALVKSFQVPEHLATVKPFFPYLYIRRQHLSQRLNGLPAQQFYAPDTMKAEKRAQFLRWHADNNGNGFQLREQLIMYCVNDVAILRESVIRFRQLIADNTQGLDPFLHASTAAGLALATFRRCFLPANRLVHSPEGGYLRGRRASAESQRYIRFFELEHPEAQVQCASWSVGEAHIEDSGYRVDGFWRREAPLRPLAIEWLGCYYHGCPVCFPDRQQQLAAGRTAEDLYERTERRLFELENDHGCEIHKVWACQWAERLRHDPDLKRRYDAVFVPCPLDPRNDALRGGRTEPFKLHHVCSDDEEIVCIDIVSLYPYVMKANRFPVGNPRVLTREVLLRPPTAPLPWNAPENNIFRGLLLVRVLAPRNIRVPLLGYRTKDGRFTFPLCAWCADRRQQRPCRHDDDKRSWVTAYTHVELNKALQLGYVVTDLFEVWDYDEWDGTLFSSYVNTFVGLKVQATGWPEGCVTDEQHQAFVDDFERTEGIRLDSTKMEFNPGLRLIAKTLANSLWGKLAQRVGQTEIRYTRTPAEFHALLDDPTVDKLDFVHVSEHMDRCVVRKRPEFARAPPTNCLPVAAFVTSYGRLHLYDYMEQVSAIDGAELLYCDTDSIYYVNKMGGPCVAEGEALGQMKRELTDRRIVEFVAGGPKNYGIRHTARDGMDERANLKIRSFRLSYTAQQLLTFEAMKDLTLATYNIDGPIDDALDNDDLYVYGGGEHRAIRVNFPQIDRNVYADLYTHEAHKDYRPFYAKGRVRPGMQTRPFGYLEDDGQPNEGQRTHRRKRNFVEQDPTQPGHSRWF</sequence>
<name>A0ABD2HQN0_HETSC</name>
<evidence type="ECO:0000313" key="19">
    <source>
        <dbReference type="EMBL" id="KAL3068751.1"/>
    </source>
</evidence>
<keyword evidence="7" id="KW-0235">DNA replication</keyword>
<feature type="domain" description="RNA exonuclease 1 homolog-like" evidence="18">
    <location>
        <begin position="882"/>
        <end position="993"/>
    </location>
</feature>
<comment type="catalytic activity">
    <reaction evidence="1">
        <text>alpha-D-glucose 1-phosphate = alpha-D-glucose 6-phosphate</text>
        <dbReference type="Rhea" id="RHEA:23536"/>
        <dbReference type="ChEBI" id="CHEBI:58225"/>
        <dbReference type="ChEBI" id="CHEBI:58601"/>
        <dbReference type="EC" id="5.4.2.2"/>
    </reaction>
</comment>
<dbReference type="EMBL" id="JBICCN010000440">
    <property type="protein sequence ID" value="KAL3068751.1"/>
    <property type="molecule type" value="Genomic_DNA"/>
</dbReference>
<dbReference type="NCBIfam" id="NF005737">
    <property type="entry name" value="PRK07564.1-1"/>
    <property type="match status" value="1"/>
</dbReference>
<evidence type="ECO:0000256" key="9">
    <source>
        <dbReference type="ARBA" id="ARBA00022842"/>
    </source>
</evidence>
<reference evidence="19 20" key="1">
    <citation type="submission" date="2024-10" db="EMBL/GenBank/DDBJ databases">
        <authorList>
            <person name="Kim D."/>
        </authorList>
    </citation>
    <scope>NUCLEOTIDE SEQUENCE [LARGE SCALE GENOMIC DNA]</scope>
    <source>
        <strain evidence="19">Taebaek</strain>
    </source>
</reference>
<dbReference type="Pfam" id="PF01704">
    <property type="entry name" value="UDPGP"/>
    <property type="match status" value="1"/>
</dbReference>
<feature type="region of interest" description="Disordered" evidence="14">
    <location>
        <begin position="2820"/>
        <end position="2856"/>
    </location>
</feature>
<dbReference type="InterPro" id="IPR012337">
    <property type="entry name" value="RNaseH-like_sf"/>
</dbReference>
<dbReference type="GO" id="GO:0003677">
    <property type="term" value="F:DNA binding"/>
    <property type="evidence" value="ECO:0007669"/>
    <property type="project" value="UniProtKB-KW"/>
</dbReference>
<feature type="region of interest" description="Disordered" evidence="14">
    <location>
        <begin position="1378"/>
        <end position="1413"/>
    </location>
</feature>
<feature type="domain" description="DNA-directed DNA polymerase family B mitochondria/virus" evidence="17">
    <location>
        <begin position="2000"/>
        <end position="2194"/>
    </location>
</feature>
<evidence type="ECO:0000259" key="15">
    <source>
        <dbReference type="Pfam" id="PF02878"/>
    </source>
</evidence>
<evidence type="ECO:0000256" key="3">
    <source>
        <dbReference type="ARBA" id="ARBA00010231"/>
    </source>
</evidence>
<dbReference type="Pfam" id="PF15870">
    <property type="entry name" value="EloA-BP1"/>
    <property type="match status" value="1"/>
</dbReference>
<feature type="compositionally biased region" description="Polar residues" evidence="14">
    <location>
        <begin position="2846"/>
        <end position="2856"/>
    </location>
</feature>
<dbReference type="Pfam" id="PF02879">
    <property type="entry name" value="PGM_PMM_II"/>
    <property type="match status" value="1"/>
</dbReference>
<proteinExistence type="inferred from homology"/>
<dbReference type="PRINTS" id="PR00509">
    <property type="entry name" value="PGMPMM"/>
</dbReference>
<dbReference type="SUPFAM" id="SSF53738">
    <property type="entry name" value="Phosphoglucomutase, first 3 domains"/>
    <property type="match status" value="3"/>
</dbReference>
<dbReference type="InterPro" id="IPR029044">
    <property type="entry name" value="Nucleotide-diphossugar_trans"/>
</dbReference>
<dbReference type="FunFam" id="3.40.120.10:FF:000031">
    <property type="entry name" value="Phosphoglucomutase-like 5"/>
    <property type="match status" value="1"/>
</dbReference>
<comment type="similarity">
    <text evidence="2">Belongs to the DNA polymerase type-B family.</text>
</comment>
<feature type="region of interest" description="Disordered" evidence="14">
    <location>
        <begin position="993"/>
        <end position="1019"/>
    </location>
</feature>
<dbReference type="InterPro" id="IPR016055">
    <property type="entry name" value="A-D-PHexomutase_a/b/a-I/II/III"/>
</dbReference>
<dbReference type="PANTHER" id="PTHR22573:SF2">
    <property type="entry name" value="PHOSPHOGLUCOMUTASE"/>
    <property type="match status" value="1"/>
</dbReference>
<dbReference type="Pfam" id="PF03175">
    <property type="entry name" value="DNA_pol_B_2"/>
    <property type="match status" value="2"/>
</dbReference>
<dbReference type="GO" id="GO:0004614">
    <property type="term" value="F:phosphoglucomutase activity"/>
    <property type="evidence" value="ECO:0007669"/>
    <property type="project" value="UniProtKB-EC"/>
</dbReference>
<dbReference type="InterPro" id="IPR002618">
    <property type="entry name" value="UDPGP_fam"/>
</dbReference>
<dbReference type="InterPro" id="IPR005844">
    <property type="entry name" value="A-D-PHexomutase_a/b/a-I"/>
</dbReference>
<dbReference type="SUPFAM" id="SSF53448">
    <property type="entry name" value="Nucleotide-diphospho-sugar transferases"/>
    <property type="match status" value="1"/>
</dbReference>
<keyword evidence="10" id="KW-0239">DNA-directed DNA polymerase</keyword>
<dbReference type="InterPro" id="IPR045244">
    <property type="entry name" value="PGM"/>
</dbReference>
<comment type="caution">
    <text evidence="19">The sequence shown here is derived from an EMBL/GenBank/DDBJ whole genome shotgun (WGS) entry which is preliminary data.</text>
</comment>
<dbReference type="Gene3D" id="3.30.420.10">
    <property type="entry name" value="Ribonuclease H-like superfamily/Ribonuclease H"/>
    <property type="match status" value="2"/>
</dbReference>
<evidence type="ECO:0000256" key="11">
    <source>
        <dbReference type="ARBA" id="ARBA00023125"/>
    </source>
</evidence>
<comment type="similarity">
    <text evidence="3">Belongs to the phosphohexose mutase family.</text>
</comment>
<feature type="domain" description="Alpha-D-phosphohexomutase alpha/beta/alpha" evidence="16">
    <location>
        <begin position="539"/>
        <end position="623"/>
    </location>
</feature>
<dbReference type="GO" id="GO:0006260">
    <property type="term" value="P:DNA replication"/>
    <property type="evidence" value="ECO:0007669"/>
    <property type="project" value="UniProtKB-KW"/>
</dbReference>
<dbReference type="InterPro" id="IPR031736">
    <property type="entry name" value="REXO1-like_dom"/>
</dbReference>
<dbReference type="SUPFAM" id="SSF56672">
    <property type="entry name" value="DNA/RNA polymerases"/>
    <property type="match status" value="1"/>
</dbReference>
<feature type="region of interest" description="Disordered" evidence="14">
    <location>
        <begin position="773"/>
        <end position="803"/>
    </location>
</feature>
<evidence type="ECO:0000256" key="6">
    <source>
        <dbReference type="ARBA" id="ARBA00022695"/>
    </source>
</evidence>
<evidence type="ECO:0000256" key="5">
    <source>
        <dbReference type="ARBA" id="ARBA00022679"/>
    </source>
</evidence>
<protein>
    <submittedName>
        <fullName evidence="19">Uncharacterized protein</fullName>
    </submittedName>
</protein>
<keyword evidence="6" id="KW-0548">Nucleotidyltransferase</keyword>
<keyword evidence="11" id="KW-0238">DNA-binding</keyword>
<keyword evidence="5" id="KW-0808">Transferase</keyword>
<evidence type="ECO:0000256" key="13">
    <source>
        <dbReference type="ARBA" id="ARBA00049244"/>
    </source>
</evidence>
<dbReference type="GO" id="GO:0046872">
    <property type="term" value="F:metal ion binding"/>
    <property type="evidence" value="ECO:0007669"/>
    <property type="project" value="UniProtKB-KW"/>
</dbReference>
<feature type="domain" description="Alpha-D-phosphohexomutase alpha/beta/alpha" evidence="15">
    <location>
        <begin position="350"/>
        <end position="479"/>
    </location>
</feature>
<dbReference type="InterPro" id="IPR023211">
    <property type="entry name" value="DNA_pol_palm_dom_sf"/>
</dbReference>
<evidence type="ECO:0000256" key="12">
    <source>
        <dbReference type="ARBA" id="ARBA00023235"/>
    </source>
</evidence>
<evidence type="ECO:0000259" key="17">
    <source>
        <dbReference type="Pfam" id="PF03175"/>
    </source>
</evidence>
<dbReference type="InterPro" id="IPR005845">
    <property type="entry name" value="A-D-PHexomutase_a/b/a-II"/>
</dbReference>
<dbReference type="Gene3D" id="3.90.550.10">
    <property type="entry name" value="Spore Coat Polysaccharide Biosynthesis Protein SpsA, Chain A"/>
    <property type="match status" value="1"/>
</dbReference>
<evidence type="ECO:0000256" key="4">
    <source>
        <dbReference type="ARBA" id="ARBA00022553"/>
    </source>
</evidence>
<dbReference type="PANTHER" id="PTHR22573">
    <property type="entry name" value="PHOSPHOHEXOMUTASE FAMILY MEMBER"/>
    <property type="match status" value="1"/>
</dbReference>
<evidence type="ECO:0000313" key="20">
    <source>
        <dbReference type="Proteomes" id="UP001620645"/>
    </source>
</evidence>